<dbReference type="AlphaFoldDB" id="A0A1I1QGX6"/>
<dbReference type="PANTHER" id="PTHR30069:SF53">
    <property type="entry name" value="COLICIN I RECEPTOR-RELATED"/>
    <property type="match status" value="1"/>
</dbReference>
<organism evidence="15 16">
    <name type="scientific">Thiohalospira halophila DSM 15071</name>
    <dbReference type="NCBI Taxonomy" id="1123397"/>
    <lineage>
        <taxon>Bacteria</taxon>
        <taxon>Pseudomonadati</taxon>
        <taxon>Pseudomonadota</taxon>
        <taxon>Gammaproteobacteria</taxon>
        <taxon>Thiohalospirales</taxon>
        <taxon>Thiohalospiraceae</taxon>
        <taxon>Thiohalospira</taxon>
    </lineage>
</organism>
<dbReference type="GO" id="GO:0015889">
    <property type="term" value="P:cobalamin transport"/>
    <property type="evidence" value="ECO:0007669"/>
    <property type="project" value="TreeGrafter"/>
</dbReference>
<evidence type="ECO:0000256" key="6">
    <source>
        <dbReference type="ARBA" id="ARBA00023065"/>
    </source>
</evidence>
<keyword evidence="6" id="KW-0406">Ion transport</keyword>
<evidence type="ECO:0000313" key="16">
    <source>
        <dbReference type="Proteomes" id="UP000198611"/>
    </source>
</evidence>
<keyword evidence="4 10" id="KW-0812">Transmembrane</keyword>
<evidence type="ECO:0000256" key="8">
    <source>
        <dbReference type="ARBA" id="ARBA00023136"/>
    </source>
</evidence>
<dbReference type="GO" id="GO:0006811">
    <property type="term" value="P:monoatomic ion transport"/>
    <property type="evidence" value="ECO:0007669"/>
    <property type="project" value="UniProtKB-KW"/>
</dbReference>
<comment type="similarity">
    <text evidence="10 11">Belongs to the TonB-dependent receptor family.</text>
</comment>
<dbReference type="PANTHER" id="PTHR30069">
    <property type="entry name" value="TONB-DEPENDENT OUTER MEMBRANE RECEPTOR"/>
    <property type="match status" value="1"/>
</dbReference>
<dbReference type="GO" id="GO:0009279">
    <property type="term" value="C:cell outer membrane"/>
    <property type="evidence" value="ECO:0007669"/>
    <property type="project" value="UniProtKB-SubCell"/>
</dbReference>
<dbReference type="InterPro" id="IPR036942">
    <property type="entry name" value="Beta-barrel_TonB_sf"/>
</dbReference>
<dbReference type="Pfam" id="PF00593">
    <property type="entry name" value="TonB_dep_Rec_b-barrel"/>
    <property type="match status" value="1"/>
</dbReference>
<evidence type="ECO:0000256" key="10">
    <source>
        <dbReference type="PROSITE-ProRule" id="PRU01360"/>
    </source>
</evidence>
<evidence type="ECO:0000256" key="9">
    <source>
        <dbReference type="ARBA" id="ARBA00023237"/>
    </source>
</evidence>
<evidence type="ECO:0000259" key="14">
    <source>
        <dbReference type="Pfam" id="PF07715"/>
    </source>
</evidence>
<feature type="domain" description="TonB-dependent receptor plug" evidence="14">
    <location>
        <begin position="40"/>
        <end position="145"/>
    </location>
</feature>
<evidence type="ECO:0000256" key="12">
    <source>
        <dbReference type="SAM" id="SignalP"/>
    </source>
</evidence>
<dbReference type="STRING" id="1123397.SAMN05660831_00998"/>
<keyword evidence="3 10" id="KW-1134">Transmembrane beta strand</keyword>
<keyword evidence="16" id="KW-1185">Reference proteome</keyword>
<keyword evidence="9 10" id="KW-0998">Cell outer membrane</keyword>
<evidence type="ECO:0000259" key="13">
    <source>
        <dbReference type="Pfam" id="PF00593"/>
    </source>
</evidence>
<name>A0A1I1QGX6_9GAMM</name>
<protein>
    <submittedName>
        <fullName evidence="15">Vitamin B12 transporter</fullName>
    </submittedName>
</protein>
<dbReference type="Pfam" id="PF07715">
    <property type="entry name" value="Plug"/>
    <property type="match status" value="1"/>
</dbReference>
<evidence type="ECO:0000256" key="7">
    <source>
        <dbReference type="ARBA" id="ARBA00023077"/>
    </source>
</evidence>
<evidence type="ECO:0000313" key="15">
    <source>
        <dbReference type="EMBL" id="SFD17370.1"/>
    </source>
</evidence>
<dbReference type="Proteomes" id="UP000198611">
    <property type="component" value="Unassembled WGS sequence"/>
</dbReference>
<reference evidence="15 16" key="1">
    <citation type="submission" date="2016-10" db="EMBL/GenBank/DDBJ databases">
        <authorList>
            <person name="de Groot N.N."/>
        </authorList>
    </citation>
    <scope>NUCLEOTIDE SEQUENCE [LARGE SCALE GENOMIC DNA]</scope>
    <source>
        <strain evidence="15 16">HL3</strain>
    </source>
</reference>
<dbReference type="SUPFAM" id="SSF56935">
    <property type="entry name" value="Porins"/>
    <property type="match status" value="1"/>
</dbReference>
<evidence type="ECO:0000256" key="5">
    <source>
        <dbReference type="ARBA" id="ARBA00022729"/>
    </source>
</evidence>
<dbReference type="InterPro" id="IPR039426">
    <property type="entry name" value="TonB-dep_rcpt-like"/>
</dbReference>
<evidence type="ECO:0000256" key="1">
    <source>
        <dbReference type="ARBA" id="ARBA00004571"/>
    </source>
</evidence>
<dbReference type="InterPro" id="IPR037066">
    <property type="entry name" value="Plug_dom_sf"/>
</dbReference>
<keyword evidence="8 10" id="KW-0472">Membrane</keyword>
<feature type="domain" description="TonB-dependent receptor-like beta-barrel" evidence="13">
    <location>
        <begin position="194"/>
        <end position="571"/>
    </location>
</feature>
<evidence type="ECO:0000256" key="4">
    <source>
        <dbReference type="ARBA" id="ARBA00022692"/>
    </source>
</evidence>
<accession>A0A1I1QGX6</accession>
<dbReference type="InterPro" id="IPR000531">
    <property type="entry name" value="Beta-barrel_TonB"/>
</dbReference>
<keyword evidence="5 12" id="KW-0732">Signal</keyword>
<dbReference type="EMBL" id="FOMJ01000002">
    <property type="protein sequence ID" value="SFD17370.1"/>
    <property type="molecule type" value="Genomic_DNA"/>
</dbReference>
<evidence type="ECO:0000256" key="3">
    <source>
        <dbReference type="ARBA" id="ARBA00022452"/>
    </source>
</evidence>
<proteinExistence type="inferred from homology"/>
<keyword evidence="2 10" id="KW-0813">Transport</keyword>
<sequence length="598" mass="65551">MPFQRRLIAAAAAAIATTPAAAETQEPVVVTATRTAETVDSTLAPVTVLTREDIEQSQAADLPELLANRTGIQISHNGGRGKSSSLFLRGTNSDHTLFLIDGQRVGSATLGGAAFQDIPPEIIERVEVVRGPRASLYGADAIGGVVNIITRQGETAHLRVGGGRYNTREASMGVGIQEGNSRLRMDASFASTDGFDAKTDQANGNDDADGYDNRSLNLHAGHDFGPLELGLDYYRTDAENEYDPFAGGNSYQESIRDAGHLNIAFSPASVWQSEVSIGQNRDDQDTFSDGAFSSTFTTERTTAHWQNDLTISGRQMLTAGLDYYEDSVEESTTEFAETRRYNRAGYLQYQWMGQRLDFQVSGRWDDNEAYGEQTTGQAALGWRLNESARLIASHGTAFKAPTFNDLYYPGFGGLYAGNPDLQAEESRTTDFGIRLRQGAARVAVTAFRTEVDQLIDYTDDFSQTTNVNEARIHGVETEVGLTGEEWDLDLSITSLDTENKETGESLDRRADLTWRVEGERRVGDWRFGGGLEHQGSRSDGTATLGAYTLARVRAAWDITEQFTVRSRIENLTDADYQLADGYNTAGKSAYGEVVWRLR</sequence>
<feature type="chain" id="PRO_5011554777" evidence="12">
    <location>
        <begin position="23"/>
        <end position="598"/>
    </location>
</feature>
<evidence type="ECO:0000256" key="2">
    <source>
        <dbReference type="ARBA" id="ARBA00022448"/>
    </source>
</evidence>
<dbReference type="Gene3D" id="2.40.170.20">
    <property type="entry name" value="TonB-dependent receptor, beta-barrel domain"/>
    <property type="match status" value="1"/>
</dbReference>
<feature type="signal peptide" evidence="12">
    <location>
        <begin position="1"/>
        <end position="22"/>
    </location>
</feature>
<evidence type="ECO:0000256" key="11">
    <source>
        <dbReference type="RuleBase" id="RU003357"/>
    </source>
</evidence>
<dbReference type="InterPro" id="IPR012910">
    <property type="entry name" value="Plug_dom"/>
</dbReference>
<dbReference type="PROSITE" id="PS52016">
    <property type="entry name" value="TONB_DEPENDENT_REC_3"/>
    <property type="match status" value="1"/>
</dbReference>
<dbReference type="RefSeq" id="WP_159433022.1">
    <property type="nucleotide sequence ID" value="NZ_FOMJ01000002.1"/>
</dbReference>
<keyword evidence="7 11" id="KW-0798">TonB box</keyword>
<dbReference type="CDD" id="cd01347">
    <property type="entry name" value="ligand_gated_channel"/>
    <property type="match status" value="1"/>
</dbReference>
<dbReference type="Gene3D" id="2.170.130.10">
    <property type="entry name" value="TonB-dependent receptor, plug domain"/>
    <property type="match status" value="1"/>
</dbReference>
<comment type="subcellular location">
    <subcellularLocation>
        <location evidence="1 10">Cell outer membrane</location>
        <topology evidence="1 10">Multi-pass membrane protein</topology>
    </subcellularLocation>
</comment>
<dbReference type="OrthoDB" id="9815954at2"/>
<gene>
    <name evidence="15" type="ORF">SAMN05660831_00998</name>
</gene>